<keyword evidence="11" id="KW-1185">Reference proteome</keyword>
<feature type="domain" description="Acyl-CoA dehydrogenase/oxidase C-terminal" evidence="7">
    <location>
        <begin position="230"/>
        <end position="378"/>
    </location>
</feature>
<dbReference type="STRING" id="314283.MED297_09001"/>
<dbReference type="InterPro" id="IPR006091">
    <property type="entry name" value="Acyl-CoA_Oxase/DH_mid-dom"/>
</dbReference>
<evidence type="ECO:0000313" key="10">
    <source>
        <dbReference type="EMBL" id="EAR08790.1"/>
    </source>
</evidence>
<dbReference type="InterPro" id="IPR046373">
    <property type="entry name" value="Acyl-CoA_Oxase/DH_mid-dom_sf"/>
</dbReference>
<dbReference type="EMBL" id="AAOE01000016">
    <property type="protein sequence ID" value="EAR08790.1"/>
    <property type="molecule type" value="Genomic_DNA"/>
</dbReference>
<evidence type="ECO:0000313" key="11">
    <source>
        <dbReference type="Proteomes" id="UP000005953"/>
    </source>
</evidence>
<sequence length="382" mass="42325">MKARSVYDSYHDMFRTDVRKFLETEAIPHLEAWEAQGHVDRSIWEKAGELGFLCPTMPEELGGVGGDFRFNSVIDEEIYRAGLTGIGFGLHSDIAAPYILHYGSETQKETYLPAMARGEKIAAIAMTEPGTGSDLQGIKTNAVLKNGRWILNGSKTFITNGYMADVVIVVAKTDPEAGSKGFSLFLVDADTAGFEKGQPLKKVGMKAQDTCELFFNDCSLDETQLLGERGQGLRYLMQELPQERLSVAVGAVAHARSLVDQTLAYAKERNAFGKPIAAFQNTQFKLAELDSEVTMMQVFIDQCLAWHVEGELDAVMAAKAKYLSTDLQCKVADECVQLHGGYGYMWEYPVARGWADARVQRIYAGTNEIMKLIISRDLLERS</sequence>
<dbReference type="InterPro" id="IPR006089">
    <property type="entry name" value="Acyl-CoA_DH_CS"/>
</dbReference>
<dbReference type="Pfam" id="PF02770">
    <property type="entry name" value="Acyl-CoA_dh_M"/>
    <property type="match status" value="1"/>
</dbReference>
<dbReference type="InterPro" id="IPR009100">
    <property type="entry name" value="AcylCoA_DH/oxidase_NM_dom_sf"/>
</dbReference>
<dbReference type="FunFam" id="2.40.110.10:FF:000002">
    <property type="entry name" value="Acyl-CoA dehydrogenase fadE12"/>
    <property type="match status" value="1"/>
</dbReference>
<keyword evidence="4 6" id="KW-0274">FAD</keyword>
<evidence type="ECO:0000259" key="9">
    <source>
        <dbReference type="Pfam" id="PF02771"/>
    </source>
</evidence>
<dbReference type="InterPro" id="IPR037069">
    <property type="entry name" value="AcylCoA_DH/ox_N_sf"/>
</dbReference>
<dbReference type="GO" id="GO:0003995">
    <property type="term" value="F:acyl-CoA dehydrogenase activity"/>
    <property type="evidence" value="ECO:0007669"/>
    <property type="project" value="InterPro"/>
</dbReference>
<evidence type="ECO:0000256" key="4">
    <source>
        <dbReference type="ARBA" id="ARBA00022827"/>
    </source>
</evidence>
<dbReference type="Gene3D" id="2.40.110.10">
    <property type="entry name" value="Butyryl-CoA Dehydrogenase, subunit A, domain 2"/>
    <property type="match status" value="1"/>
</dbReference>
<feature type="domain" description="Acyl-CoA dehydrogenase/oxidase N-terminal" evidence="9">
    <location>
        <begin position="11"/>
        <end position="119"/>
    </location>
</feature>
<keyword evidence="3 6" id="KW-0285">Flavoprotein</keyword>
<dbReference type="FunFam" id="1.10.540.10:FF:000009">
    <property type="entry name" value="Probable acyl-CoA dehydrogenase"/>
    <property type="match status" value="1"/>
</dbReference>
<dbReference type="InterPro" id="IPR009075">
    <property type="entry name" value="AcylCo_DH/oxidase_C"/>
</dbReference>
<comment type="cofactor">
    <cofactor evidence="1 6">
        <name>FAD</name>
        <dbReference type="ChEBI" id="CHEBI:57692"/>
    </cofactor>
</comment>
<dbReference type="Pfam" id="PF02771">
    <property type="entry name" value="Acyl-CoA_dh_N"/>
    <property type="match status" value="1"/>
</dbReference>
<dbReference type="Gene3D" id="1.20.140.10">
    <property type="entry name" value="Butyryl-CoA Dehydrogenase, subunit A, domain 3"/>
    <property type="match status" value="1"/>
</dbReference>
<reference evidence="10 11" key="1">
    <citation type="submission" date="2006-02" db="EMBL/GenBank/DDBJ databases">
        <authorList>
            <person name="Pinhassi J."/>
            <person name="Pedros-Alio C."/>
            <person name="Ferriera S."/>
            <person name="Johnson J."/>
            <person name="Kravitz S."/>
            <person name="Halpern A."/>
            <person name="Remington K."/>
            <person name="Beeson K."/>
            <person name="Tran B."/>
            <person name="Rogers Y.-H."/>
            <person name="Friedman R."/>
            <person name="Venter J.C."/>
        </authorList>
    </citation>
    <scope>NUCLEOTIDE SEQUENCE [LARGE SCALE GENOMIC DNA]</scope>
    <source>
        <strain evidence="10 11">MED297</strain>
    </source>
</reference>
<protein>
    <submittedName>
        <fullName evidence="10">Probable acyl-CoA dehydrogenase</fullName>
    </submittedName>
</protein>
<comment type="similarity">
    <text evidence="2 6">Belongs to the acyl-CoA dehydrogenase family.</text>
</comment>
<evidence type="ECO:0000256" key="6">
    <source>
        <dbReference type="RuleBase" id="RU362125"/>
    </source>
</evidence>
<dbReference type="InterPro" id="IPR013786">
    <property type="entry name" value="AcylCoA_DH/ox_N"/>
</dbReference>
<dbReference type="AlphaFoldDB" id="A4BGI4"/>
<accession>A4BGI4</accession>
<evidence type="ECO:0000259" key="8">
    <source>
        <dbReference type="Pfam" id="PF02770"/>
    </source>
</evidence>
<dbReference type="Proteomes" id="UP000005953">
    <property type="component" value="Unassembled WGS sequence"/>
</dbReference>
<dbReference type="OrthoDB" id="9770681at2"/>
<evidence type="ECO:0000256" key="5">
    <source>
        <dbReference type="ARBA" id="ARBA00023002"/>
    </source>
</evidence>
<proteinExistence type="inferred from homology"/>
<comment type="caution">
    <text evidence="10">The sequence shown here is derived from an EMBL/GenBank/DDBJ whole genome shotgun (WGS) entry which is preliminary data.</text>
</comment>
<evidence type="ECO:0000256" key="1">
    <source>
        <dbReference type="ARBA" id="ARBA00001974"/>
    </source>
</evidence>
<dbReference type="FunFam" id="1.20.140.10:FF:000001">
    <property type="entry name" value="Acyl-CoA dehydrogenase"/>
    <property type="match status" value="1"/>
</dbReference>
<name>A4BGI4_9GAMM</name>
<dbReference type="PANTHER" id="PTHR43884">
    <property type="entry name" value="ACYL-COA DEHYDROGENASE"/>
    <property type="match status" value="1"/>
</dbReference>
<evidence type="ECO:0000259" key="7">
    <source>
        <dbReference type="Pfam" id="PF00441"/>
    </source>
</evidence>
<dbReference type="PROSITE" id="PS00073">
    <property type="entry name" value="ACYL_COA_DH_2"/>
    <property type="match status" value="1"/>
</dbReference>
<dbReference type="SUPFAM" id="SSF47203">
    <property type="entry name" value="Acyl-CoA dehydrogenase C-terminal domain-like"/>
    <property type="match status" value="1"/>
</dbReference>
<organism evidence="10 11">
    <name type="scientific">Reinekea blandensis MED297</name>
    <dbReference type="NCBI Taxonomy" id="314283"/>
    <lineage>
        <taxon>Bacteria</taxon>
        <taxon>Pseudomonadati</taxon>
        <taxon>Pseudomonadota</taxon>
        <taxon>Gammaproteobacteria</taxon>
        <taxon>Oceanospirillales</taxon>
        <taxon>Saccharospirillaceae</taxon>
        <taxon>Reinekea</taxon>
    </lineage>
</organism>
<dbReference type="PANTHER" id="PTHR43884:SF12">
    <property type="entry name" value="ISOVALERYL-COA DEHYDROGENASE, MITOCHONDRIAL-RELATED"/>
    <property type="match status" value="1"/>
</dbReference>
<dbReference type="Gene3D" id="1.10.540.10">
    <property type="entry name" value="Acyl-CoA dehydrogenase/oxidase, N-terminal domain"/>
    <property type="match status" value="1"/>
</dbReference>
<dbReference type="RefSeq" id="WP_008046024.1">
    <property type="nucleotide sequence ID" value="NZ_CH724152.1"/>
</dbReference>
<evidence type="ECO:0000256" key="2">
    <source>
        <dbReference type="ARBA" id="ARBA00009347"/>
    </source>
</evidence>
<dbReference type="GO" id="GO:0050660">
    <property type="term" value="F:flavin adenine dinucleotide binding"/>
    <property type="evidence" value="ECO:0007669"/>
    <property type="project" value="InterPro"/>
</dbReference>
<keyword evidence="5 6" id="KW-0560">Oxidoreductase</keyword>
<dbReference type="HOGENOM" id="CLU_018204_0_2_6"/>
<dbReference type="SUPFAM" id="SSF56645">
    <property type="entry name" value="Acyl-CoA dehydrogenase NM domain-like"/>
    <property type="match status" value="1"/>
</dbReference>
<dbReference type="InterPro" id="IPR036250">
    <property type="entry name" value="AcylCo_DH-like_C"/>
</dbReference>
<gene>
    <name evidence="10" type="ORF">MED297_09001</name>
</gene>
<evidence type="ECO:0000256" key="3">
    <source>
        <dbReference type="ARBA" id="ARBA00022630"/>
    </source>
</evidence>
<dbReference type="Pfam" id="PF00441">
    <property type="entry name" value="Acyl-CoA_dh_1"/>
    <property type="match status" value="1"/>
</dbReference>
<feature type="domain" description="Acyl-CoA oxidase/dehydrogenase middle" evidence="8">
    <location>
        <begin position="123"/>
        <end position="218"/>
    </location>
</feature>